<evidence type="ECO:0000313" key="4">
    <source>
        <dbReference type="Proteomes" id="UP000568839"/>
    </source>
</evidence>
<comment type="caution">
    <text evidence="3">The sequence shown here is derived from an EMBL/GenBank/DDBJ whole genome shotgun (WGS) entry which is preliminary data.</text>
</comment>
<sequence length="484" mass="55541">MNHRLKRKPLKRYQVGKLLSLFVVVYGFSMLYGMFKPLPENISYESDKHKDTEAEVLFDITHEQDGEVKEDHEIFDRIEKMIADAEDFLVVDMFLFNDEYPPDLSFPPLASWFSEQLVEKKRENPDLSMVVITDRINSFYGSRVPEHIQRLEEAGIQVVWAEMEPLRDSNVIYSGLWRSVIQWFGTPKGGWLPSPFSSEAEPVTVRSYLDMLNFKANHRKVVINEQEALVTSANPHDASAHHSNVALSVRGKVINDILESERAVVEMSDADPSLFDDMEYNGKRSSDAEGAEAKVITEGKVKEQMLKYISAAEADSDIWLGAFYVSDRDIINALKEAADRGANVRLILDPNHEAFGREKIGVPNRPVADELQSYSDQIEVRWYNTNGEQYHTKMLYMTDGDEAMVNGGSSNFTRRNIDDLNLETNLLLVAPKNHAMMEDIEEYFHALWNNDGSHYTHDFSQHSEGEVWKYWLYRLQETTGLSSF</sequence>
<reference evidence="3 4" key="1">
    <citation type="submission" date="2020-08" db="EMBL/GenBank/DDBJ databases">
        <title>Genomic Encyclopedia of Type Strains, Phase IV (KMG-IV): sequencing the most valuable type-strain genomes for metagenomic binning, comparative biology and taxonomic classification.</title>
        <authorList>
            <person name="Goeker M."/>
        </authorList>
    </citation>
    <scope>NUCLEOTIDE SEQUENCE [LARGE SCALE GENOMIC DNA]</scope>
    <source>
        <strain evidence="3 4">DSM 21769</strain>
    </source>
</reference>
<organism evidence="3 4">
    <name type="scientific">Geomicrobium halophilum</name>
    <dbReference type="NCBI Taxonomy" id="549000"/>
    <lineage>
        <taxon>Bacteria</taxon>
        <taxon>Bacillati</taxon>
        <taxon>Bacillota</taxon>
        <taxon>Bacilli</taxon>
        <taxon>Bacillales</taxon>
        <taxon>Geomicrobium</taxon>
    </lineage>
</organism>
<accession>A0A841PLC3</accession>
<dbReference type="CDD" id="cd09129">
    <property type="entry name" value="PLDc_unchar2_1"/>
    <property type="match status" value="1"/>
</dbReference>
<keyword evidence="1" id="KW-1133">Transmembrane helix</keyword>
<dbReference type="RefSeq" id="WP_184403435.1">
    <property type="nucleotide sequence ID" value="NZ_JACHHJ010000001.1"/>
</dbReference>
<proteinExistence type="predicted"/>
<protein>
    <submittedName>
        <fullName evidence="3">HKD family nuclease</fullName>
    </submittedName>
</protein>
<evidence type="ECO:0000313" key="3">
    <source>
        <dbReference type="EMBL" id="MBB6449570.1"/>
    </source>
</evidence>
<evidence type="ECO:0000259" key="2">
    <source>
        <dbReference type="Pfam" id="PF13091"/>
    </source>
</evidence>
<dbReference type="Proteomes" id="UP000568839">
    <property type="component" value="Unassembled WGS sequence"/>
</dbReference>
<keyword evidence="1" id="KW-0812">Transmembrane</keyword>
<dbReference type="InterPro" id="IPR025202">
    <property type="entry name" value="PLD-like_dom"/>
</dbReference>
<dbReference type="Pfam" id="PF13091">
    <property type="entry name" value="PLDc_2"/>
    <property type="match status" value="1"/>
</dbReference>
<gene>
    <name evidence="3" type="ORF">HNR44_001519</name>
</gene>
<feature type="transmembrane region" description="Helical" evidence="1">
    <location>
        <begin position="15"/>
        <end position="35"/>
    </location>
</feature>
<dbReference type="CDD" id="cd09130">
    <property type="entry name" value="PLDc_unchar2_2"/>
    <property type="match status" value="1"/>
</dbReference>
<keyword evidence="1" id="KW-0472">Membrane</keyword>
<dbReference type="Gene3D" id="3.30.870.10">
    <property type="entry name" value="Endonuclease Chain A"/>
    <property type="match status" value="2"/>
</dbReference>
<feature type="domain" description="Phospholipase D-like" evidence="2">
    <location>
        <begin position="309"/>
        <end position="448"/>
    </location>
</feature>
<evidence type="ECO:0000256" key="1">
    <source>
        <dbReference type="SAM" id="Phobius"/>
    </source>
</evidence>
<dbReference type="SUPFAM" id="SSF56024">
    <property type="entry name" value="Phospholipase D/nuclease"/>
    <property type="match status" value="2"/>
</dbReference>
<dbReference type="EMBL" id="JACHHJ010000001">
    <property type="protein sequence ID" value="MBB6449570.1"/>
    <property type="molecule type" value="Genomic_DNA"/>
</dbReference>
<keyword evidence="4" id="KW-1185">Reference proteome</keyword>
<dbReference type="AlphaFoldDB" id="A0A841PLC3"/>
<name>A0A841PLC3_9BACL</name>